<dbReference type="PROSITE" id="PS50005">
    <property type="entry name" value="TPR"/>
    <property type="match status" value="2"/>
</dbReference>
<dbReference type="OrthoDB" id="9779074at2"/>
<sequence>MAPVFDSQVGRMSVPENVIIEKLTRIVEENLDNPTFSLDQVYKELGISRTHLHRIIKDQTQLSTTLYIRKIRLHKAKELLATTDRRIAEIADLIGIDSPQNFSKYFFEEFAVSPTEFRKQKNIPAPTSSTFTVSGPMVQGPLVHHSDKNYRYIWGGIFLAIWFVIGVYFWKSQGSSRSVNAFGVANYNELFDNSIAILPFKSDANGESLAEGVMEEIHGSLSLIQNLKVIARRSSNEFKDSQKTVRQIGAELQVAYILQGRVSEKYNKAQMALELVRTQDGTTVWTKNQEGDLKNFFNLMNEVVRELALELNLKITPELVYKLERIPTKNVEAYNEFLQGRLLMIARTQEKLAASIQKFERALALDPDFAEAYAYKAIASHLTGNMGYAEMEASGNAAEQNALKAIELDAQNATAYATLGNVYRDQFKWQQAKTSYTIALKYRPNDAQTIYWYSLLMRSMGRPDEALQYSAKAMAIDPLYPVILGGHILNCAYAGQYNLAEKSIKDGRLIFDDSFVYYMATGYYYLIRENYAQALKEFKKVQELNPNMKYFGTLIYYCEARLGNKTSSMSYLKSLKNHPQDYISKSMVYAGMGEKDSSMVYLQKAADLDVIHSDILVNPTFKIHRKDPRFEAILRKFGLMEPKSLPQ</sequence>
<evidence type="ECO:0000313" key="7">
    <source>
        <dbReference type="EMBL" id="AXE18441.1"/>
    </source>
</evidence>
<dbReference type="Pfam" id="PF13432">
    <property type="entry name" value="TPR_16"/>
    <property type="match status" value="1"/>
</dbReference>
<protein>
    <recommendedName>
        <fullName evidence="6">HTH araC/xylS-type domain-containing protein</fullName>
    </recommendedName>
</protein>
<evidence type="ECO:0000259" key="6">
    <source>
        <dbReference type="PROSITE" id="PS01124"/>
    </source>
</evidence>
<name>A0A344TIH0_9BACT</name>
<keyword evidence="4" id="KW-0802">TPR repeat</keyword>
<keyword evidence="5" id="KW-0472">Membrane</keyword>
<keyword evidence="8" id="KW-1185">Reference proteome</keyword>
<dbReference type="PROSITE" id="PS01124">
    <property type="entry name" value="HTH_ARAC_FAMILY_2"/>
    <property type="match status" value="1"/>
</dbReference>
<organism evidence="7 8">
    <name type="scientific">Runella rosea</name>
    <dbReference type="NCBI Taxonomy" id="2259595"/>
    <lineage>
        <taxon>Bacteria</taxon>
        <taxon>Pseudomonadati</taxon>
        <taxon>Bacteroidota</taxon>
        <taxon>Cytophagia</taxon>
        <taxon>Cytophagales</taxon>
        <taxon>Spirosomataceae</taxon>
        <taxon>Runella</taxon>
    </lineage>
</organism>
<dbReference type="Proteomes" id="UP000251993">
    <property type="component" value="Chromosome"/>
</dbReference>
<keyword evidence="5" id="KW-1133">Transmembrane helix</keyword>
<dbReference type="RefSeq" id="WP_114067224.1">
    <property type="nucleotide sequence ID" value="NZ_CP030850.1"/>
</dbReference>
<keyword evidence="5" id="KW-0812">Transmembrane</keyword>
<evidence type="ECO:0000256" key="3">
    <source>
        <dbReference type="ARBA" id="ARBA00023163"/>
    </source>
</evidence>
<dbReference type="Gene3D" id="3.40.50.10610">
    <property type="entry name" value="ABC-type transport auxiliary lipoprotein component"/>
    <property type="match status" value="1"/>
</dbReference>
<dbReference type="Gene3D" id="1.25.40.10">
    <property type="entry name" value="Tetratricopeptide repeat domain"/>
    <property type="match status" value="2"/>
</dbReference>
<accession>A0A344TIH0</accession>
<keyword evidence="1" id="KW-0805">Transcription regulation</keyword>
<keyword evidence="2" id="KW-0238">DNA-binding</keyword>
<dbReference type="InterPro" id="IPR011990">
    <property type="entry name" value="TPR-like_helical_dom_sf"/>
</dbReference>
<dbReference type="Gene3D" id="1.10.10.60">
    <property type="entry name" value="Homeodomain-like"/>
    <property type="match status" value="1"/>
</dbReference>
<gene>
    <name evidence="7" type="ORF">DR864_12100</name>
</gene>
<feature type="transmembrane region" description="Helical" evidence="5">
    <location>
        <begin position="152"/>
        <end position="170"/>
    </location>
</feature>
<dbReference type="InterPro" id="IPR019734">
    <property type="entry name" value="TPR_rpt"/>
</dbReference>
<feature type="repeat" description="TPR" evidence="4">
    <location>
        <begin position="413"/>
        <end position="446"/>
    </location>
</feature>
<feature type="domain" description="HTH araC/xylS-type" evidence="6">
    <location>
        <begin position="21"/>
        <end position="120"/>
    </location>
</feature>
<dbReference type="PANTHER" id="PTHR43280">
    <property type="entry name" value="ARAC-FAMILY TRANSCRIPTIONAL REGULATOR"/>
    <property type="match status" value="1"/>
</dbReference>
<dbReference type="SMART" id="SM00028">
    <property type="entry name" value="TPR"/>
    <property type="match status" value="4"/>
</dbReference>
<dbReference type="GO" id="GO:0043565">
    <property type="term" value="F:sequence-specific DNA binding"/>
    <property type="evidence" value="ECO:0007669"/>
    <property type="project" value="InterPro"/>
</dbReference>
<dbReference type="SUPFAM" id="SSF48452">
    <property type="entry name" value="TPR-like"/>
    <property type="match status" value="1"/>
</dbReference>
<evidence type="ECO:0000256" key="5">
    <source>
        <dbReference type="SAM" id="Phobius"/>
    </source>
</evidence>
<evidence type="ECO:0000256" key="2">
    <source>
        <dbReference type="ARBA" id="ARBA00023125"/>
    </source>
</evidence>
<evidence type="ECO:0000313" key="8">
    <source>
        <dbReference type="Proteomes" id="UP000251993"/>
    </source>
</evidence>
<evidence type="ECO:0000256" key="4">
    <source>
        <dbReference type="PROSITE-ProRule" id="PRU00339"/>
    </source>
</evidence>
<proteinExistence type="predicted"/>
<dbReference type="InterPro" id="IPR018060">
    <property type="entry name" value="HTH_AraC"/>
</dbReference>
<dbReference type="KEGG" id="run:DR864_12100"/>
<reference evidence="7 8" key="1">
    <citation type="submission" date="2018-07" db="EMBL/GenBank/DDBJ databases">
        <title>Genome sequencing of Runella.</title>
        <authorList>
            <person name="Baek M.-G."/>
            <person name="Yi H."/>
        </authorList>
    </citation>
    <scope>NUCLEOTIDE SEQUENCE [LARGE SCALE GENOMIC DNA]</scope>
    <source>
        <strain evidence="7 8">HYN0085</strain>
    </source>
</reference>
<dbReference type="SUPFAM" id="SSF46689">
    <property type="entry name" value="Homeodomain-like"/>
    <property type="match status" value="1"/>
</dbReference>
<dbReference type="InterPro" id="IPR009057">
    <property type="entry name" value="Homeodomain-like_sf"/>
</dbReference>
<dbReference type="PANTHER" id="PTHR43280:SF2">
    <property type="entry name" value="HTH-TYPE TRANSCRIPTIONAL REGULATOR EXSA"/>
    <property type="match status" value="1"/>
</dbReference>
<dbReference type="EMBL" id="CP030850">
    <property type="protein sequence ID" value="AXE18441.1"/>
    <property type="molecule type" value="Genomic_DNA"/>
</dbReference>
<dbReference type="AlphaFoldDB" id="A0A344TIH0"/>
<dbReference type="SMART" id="SM00342">
    <property type="entry name" value="HTH_ARAC"/>
    <property type="match status" value="1"/>
</dbReference>
<dbReference type="GO" id="GO:0003700">
    <property type="term" value="F:DNA-binding transcription factor activity"/>
    <property type="evidence" value="ECO:0007669"/>
    <property type="project" value="InterPro"/>
</dbReference>
<feature type="repeat" description="TPR" evidence="4">
    <location>
        <begin position="515"/>
        <end position="548"/>
    </location>
</feature>
<keyword evidence="3" id="KW-0804">Transcription</keyword>
<evidence type="ECO:0000256" key="1">
    <source>
        <dbReference type="ARBA" id="ARBA00023015"/>
    </source>
</evidence>
<dbReference type="Pfam" id="PF12833">
    <property type="entry name" value="HTH_18"/>
    <property type="match status" value="1"/>
</dbReference>